<protein>
    <recommendedName>
        <fullName evidence="3">Pseudouridine synthase RsuA/RluA-like domain-containing protein</fullName>
    </recommendedName>
</protein>
<dbReference type="InterPro" id="IPR020103">
    <property type="entry name" value="PsdUridine_synth_cat_dom_sf"/>
</dbReference>
<evidence type="ECO:0000313" key="4">
    <source>
        <dbReference type="EMBL" id="CAE8627579.1"/>
    </source>
</evidence>
<feature type="repeat" description="PPR" evidence="2">
    <location>
        <begin position="370"/>
        <end position="404"/>
    </location>
</feature>
<sequence length="1202" mass="130558">MTFVCALANNQAMPAVSTHPVQVPELAVLLALGPSPRASEELSRALAPELGRWRKDAKLATVVLRGLAAERPALAEELLRCMRASQVEVNTFHCNAAISAFEKTASWQHAISLVCLMTDLRVSTETMTCNMAINACKRAGLWRQSLELLSDMPSRSVAQDKISFNSCMSACARAGKWHWVLDLLSAMPLTDLVPDAISYNSAISACAKGGQWQLSLELLGSMPASSVAPDKVSFGASLSACASVGQWQLALHLLEEMPRRRVPQDVIGMNAAISSCEQAGQWQVAVGLLTNMAALEVLPDAISFSTAISACNRGEQWQVALHLLSSMPQRRVLQDKFSYSATITTCSTCMQWQLAAYLLDHMPLEGIKPDEISYNAAIGACEKGGQWQYALRLLTRMPERALSQNVISYNAAIQACSKSGMWECALGLLSSMPEARLAPNLISFNSAISSCDKDGHWSLALVLLDCMSGMKVPPDSVSCNAAIGVCGRSGRWDLSLQLLEHMPDWSLARNEISCNAAISACLKGGRWQLALDLFRKMPEMRAVPNEVSCNLAIGACDGANWQLALGLLEEMPKLGLTSNRFSYSAAIAAVSSAGLWQLAVEMLMLMPLQGISPDAASYNACIGAASKSGRWEIALQLLRSMPGRTLAPNEISYTAALTKAPWPVAVALLSGMPQCRLARNNLCCKAAINVCETGQRWEWSLHLLDEGGLAGATSQLLQACGRDVEEGRQLLLRTSPEELTQTAWSLAKSVATADGQRTRRAAELLAAGAARRVHDFHPQDLAALVSSFASMAVADSSLMEAAGEVMSEQLASTVLTEQGLSNLAWAFATLNAGETSLYQAIQDELVLRADRLEVAAAADAPPLVDFAKALLGTVWACHFAGQLRESTAISAQRALQRIAAGLAQDRGAPSLGSLSWEPLEKAAATDSEAEDEPQVILELSDRLVVQKPAGWQVDDGQNDPENPDTRRLSEFLQELYPSRQWPILQDVAHQRGFLHRLDVPTSGLILVAKTHDAYYDLALQMARGQVVRDYVVLCHGWFCPARSDIRARVHWWTSGRQAASRVSPAGKPARSHVKILARATLDDQALSLLGIRIETGRRHQIRLHTAHTGHPTVCDGKYAGRTTFLSDLSWCPRTFLHRYRLSFYAAGAAGVESREPHEVSESLPSDLAAALRRPRLLASDERSAETWQAVRDQLQLKPWHDC</sequence>
<feature type="repeat" description="PPR" evidence="2">
    <location>
        <begin position="125"/>
        <end position="159"/>
    </location>
</feature>
<reference evidence="4" key="1">
    <citation type="submission" date="2021-02" db="EMBL/GenBank/DDBJ databases">
        <authorList>
            <person name="Dougan E. K."/>
            <person name="Rhodes N."/>
            <person name="Thang M."/>
            <person name="Chan C."/>
        </authorList>
    </citation>
    <scope>NUCLEOTIDE SEQUENCE</scope>
</reference>
<dbReference type="NCBIfam" id="TIGR00756">
    <property type="entry name" value="PPR"/>
    <property type="match status" value="4"/>
</dbReference>
<dbReference type="InterPro" id="IPR002885">
    <property type="entry name" value="PPR_rpt"/>
</dbReference>
<keyword evidence="1" id="KW-0677">Repeat</keyword>
<dbReference type="Pfam" id="PF13812">
    <property type="entry name" value="PPR_3"/>
    <property type="match status" value="2"/>
</dbReference>
<name>A0A813GLW8_POLGL</name>
<evidence type="ECO:0000256" key="1">
    <source>
        <dbReference type="ARBA" id="ARBA00022737"/>
    </source>
</evidence>
<dbReference type="AlphaFoldDB" id="A0A813GLW8"/>
<feature type="repeat" description="PPR" evidence="2">
    <location>
        <begin position="195"/>
        <end position="229"/>
    </location>
</feature>
<dbReference type="Pfam" id="PF01535">
    <property type="entry name" value="PPR"/>
    <property type="match status" value="6"/>
</dbReference>
<dbReference type="InterPro" id="IPR006224">
    <property type="entry name" value="PsdUridine_synth_RluA-like_CS"/>
</dbReference>
<gene>
    <name evidence="4" type="ORF">PGLA1383_LOCUS44310</name>
</gene>
<feature type="repeat" description="PPR" evidence="2">
    <location>
        <begin position="475"/>
        <end position="509"/>
    </location>
</feature>
<dbReference type="Pfam" id="PF00849">
    <property type="entry name" value="PseudoU_synth_2"/>
    <property type="match status" value="1"/>
</dbReference>
<proteinExistence type="predicted"/>
<feature type="repeat" description="PPR" evidence="2">
    <location>
        <begin position="614"/>
        <end position="648"/>
    </location>
</feature>
<feature type="repeat" description="PPR" evidence="2">
    <location>
        <begin position="579"/>
        <end position="613"/>
    </location>
</feature>
<dbReference type="SUPFAM" id="SSF55120">
    <property type="entry name" value="Pseudouridine synthase"/>
    <property type="match status" value="1"/>
</dbReference>
<dbReference type="PANTHER" id="PTHR47936">
    <property type="entry name" value="PPR_LONG DOMAIN-CONTAINING PROTEIN"/>
    <property type="match status" value="1"/>
</dbReference>
<dbReference type="GO" id="GO:0003723">
    <property type="term" value="F:RNA binding"/>
    <property type="evidence" value="ECO:0007669"/>
    <property type="project" value="InterPro"/>
</dbReference>
<dbReference type="GO" id="GO:0001522">
    <property type="term" value="P:pseudouridine synthesis"/>
    <property type="evidence" value="ECO:0007669"/>
    <property type="project" value="InterPro"/>
</dbReference>
<dbReference type="Proteomes" id="UP000654075">
    <property type="component" value="Unassembled WGS sequence"/>
</dbReference>
<dbReference type="PROSITE" id="PS51375">
    <property type="entry name" value="PPR"/>
    <property type="match status" value="11"/>
</dbReference>
<feature type="repeat" description="PPR" evidence="2">
    <location>
        <begin position="440"/>
        <end position="474"/>
    </location>
</feature>
<dbReference type="PROSITE" id="PS01129">
    <property type="entry name" value="PSI_RLU"/>
    <property type="match status" value="1"/>
</dbReference>
<dbReference type="PANTHER" id="PTHR47936:SF1">
    <property type="entry name" value="PENTATRICOPEPTIDE REPEAT-CONTAINING PROTEIN GUN1, CHLOROPLASTIC"/>
    <property type="match status" value="1"/>
</dbReference>
<feature type="domain" description="Pseudouridine synthase RsuA/RluA-like" evidence="3">
    <location>
        <begin position="943"/>
        <end position="1107"/>
    </location>
</feature>
<evidence type="ECO:0000256" key="2">
    <source>
        <dbReference type="PROSITE-ProRule" id="PRU00708"/>
    </source>
</evidence>
<dbReference type="InterPro" id="IPR006145">
    <property type="entry name" value="PsdUridine_synth_RsuA/RluA"/>
</dbReference>
<dbReference type="InterPro" id="IPR011990">
    <property type="entry name" value="TPR-like_helical_dom_sf"/>
</dbReference>
<organism evidence="4 5">
    <name type="scientific">Polarella glacialis</name>
    <name type="common">Dinoflagellate</name>
    <dbReference type="NCBI Taxonomy" id="89957"/>
    <lineage>
        <taxon>Eukaryota</taxon>
        <taxon>Sar</taxon>
        <taxon>Alveolata</taxon>
        <taxon>Dinophyceae</taxon>
        <taxon>Suessiales</taxon>
        <taxon>Suessiaceae</taxon>
        <taxon>Polarella</taxon>
    </lineage>
</organism>
<accession>A0A813GLW8</accession>
<feature type="repeat" description="PPR" evidence="2">
    <location>
        <begin position="405"/>
        <end position="439"/>
    </location>
</feature>
<dbReference type="Gene3D" id="1.25.40.10">
    <property type="entry name" value="Tetratricopeptide repeat domain"/>
    <property type="match status" value="5"/>
</dbReference>
<keyword evidence="5" id="KW-1185">Reference proteome</keyword>
<feature type="repeat" description="PPR" evidence="2">
    <location>
        <begin position="160"/>
        <end position="194"/>
    </location>
</feature>
<dbReference type="Gene3D" id="3.30.2350.10">
    <property type="entry name" value="Pseudouridine synthase"/>
    <property type="match status" value="1"/>
</dbReference>
<dbReference type="CDD" id="cd02869">
    <property type="entry name" value="PseudoU_synth_RluA_like"/>
    <property type="match status" value="1"/>
</dbReference>
<feature type="repeat" description="PPR" evidence="2">
    <location>
        <begin position="510"/>
        <end position="544"/>
    </location>
</feature>
<evidence type="ECO:0000259" key="3">
    <source>
        <dbReference type="Pfam" id="PF00849"/>
    </source>
</evidence>
<evidence type="ECO:0000313" key="5">
    <source>
        <dbReference type="Proteomes" id="UP000654075"/>
    </source>
</evidence>
<feature type="repeat" description="PPR" evidence="2">
    <location>
        <begin position="230"/>
        <end position="264"/>
    </location>
</feature>
<dbReference type="GO" id="GO:0009982">
    <property type="term" value="F:pseudouridine synthase activity"/>
    <property type="evidence" value="ECO:0007669"/>
    <property type="project" value="InterPro"/>
</dbReference>
<comment type="caution">
    <text evidence="4">The sequence shown here is derived from an EMBL/GenBank/DDBJ whole genome shotgun (WGS) entry which is preliminary data.</text>
</comment>
<dbReference type="EMBL" id="CAJNNV010029213">
    <property type="protein sequence ID" value="CAE8627579.1"/>
    <property type="molecule type" value="Genomic_DNA"/>
</dbReference>